<dbReference type="NCBIfam" id="TIGR01145">
    <property type="entry name" value="ATP_synt_delta"/>
    <property type="match status" value="1"/>
</dbReference>
<dbReference type="Proteomes" id="UP000614287">
    <property type="component" value="Unassembled WGS sequence"/>
</dbReference>
<dbReference type="InterPro" id="IPR000711">
    <property type="entry name" value="ATPase_OSCP/dsu"/>
</dbReference>
<name>A0A8J3CL50_9BURK</name>
<evidence type="ECO:0000256" key="1">
    <source>
        <dbReference type="ARBA" id="ARBA00004370"/>
    </source>
</evidence>
<evidence type="ECO:0000256" key="8">
    <source>
        <dbReference type="HAMAP-Rule" id="MF_01416"/>
    </source>
</evidence>
<keyword evidence="2 8" id="KW-0813">Transport</keyword>
<comment type="caution">
    <text evidence="9">The sequence shown here is derived from an EMBL/GenBank/DDBJ whole genome shotgun (WGS) entry which is preliminary data.</text>
</comment>
<evidence type="ECO:0000256" key="5">
    <source>
        <dbReference type="ARBA" id="ARBA00023136"/>
    </source>
</evidence>
<organism evidence="9 10">
    <name type="scientific">Formosimonas limnophila</name>
    <dbReference type="NCBI Taxonomy" id="1384487"/>
    <lineage>
        <taxon>Bacteria</taxon>
        <taxon>Pseudomonadati</taxon>
        <taxon>Pseudomonadota</taxon>
        <taxon>Betaproteobacteria</taxon>
        <taxon>Burkholderiales</taxon>
        <taxon>Burkholderiaceae</taxon>
        <taxon>Formosimonas</taxon>
    </lineage>
</organism>
<dbReference type="AlphaFoldDB" id="A0A8J3CL50"/>
<keyword evidence="10" id="KW-1185">Reference proteome</keyword>
<evidence type="ECO:0000256" key="2">
    <source>
        <dbReference type="ARBA" id="ARBA00022448"/>
    </source>
</evidence>
<dbReference type="Gene3D" id="1.10.520.20">
    <property type="entry name" value="N-terminal domain of the delta subunit of the F1F0-ATP synthase"/>
    <property type="match status" value="1"/>
</dbReference>
<keyword evidence="4 8" id="KW-0406">Ion transport</keyword>
<comment type="function">
    <text evidence="8">F(1)F(0) ATP synthase produces ATP from ADP in the presence of a proton or sodium gradient. F-type ATPases consist of two structural domains, F(1) containing the extramembraneous catalytic core and F(0) containing the membrane proton channel, linked together by a central stalk and a peripheral stalk. During catalysis, ATP synthesis in the catalytic domain of F(1) is coupled via a rotary mechanism of the central stalk subunits to proton translocation.</text>
</comment>
<comment type="subcellular location">
    <subcellularLocation>
        <location evidence="8">Cell membrane</location>
        <topology evidence="8">Peripheral membrane protein</topology>
    </subcellularLocation>
    <subcellularLocation>
        <location evidence="1">Membrane</location>
    </subcellularLocation>
</comment>
<dbReference type="RefSeq" id="WP_189492885.1">
    <property type="nucleotide sequence ID" value="NZ_BMZG01000005.1"/>
</dbReference>
<dbReference type="HAMAP" id="MF_01416">
    <property type="entry name" value="ATP_synth_delta_bact"/>
    <property type="match status" value="1"/>
</dbReference>
<dbReference type="PANTHER" id="PTHR11910">
    <property type="entry name" value="ATP SYNTHASE DELTA CHAIN"/>
    <property type="match status" value="1"/>
</dbReference>
<keyword evidence="3 8" id="KW-0375">Hydrogen ion transport</keyword>
<dbReference type="GO" id="GO:0045259">
    <property type="term" value="C:proton-transporting ATP synthase complex"/>
    <property type="evidence" value="ECO:0007669"/>
    <property type="project" value="UniProtKB-KW"/>
</dbReference>
<sequence length="177" mass="18620">MAEISTIARPYAQAAFDVAQSDNALSNWATFLSDAATVASQPEVHEIANNPRVSAAQLLSLFEAAIGVTHDSQRNFLATLVNEGRVDALSAISTAFLAHKHAFEGSADAHIVSAYPMADSEVADVTAALEKKFGKKLNATVSVDESLIGGFSVAVGDEVLDMSVRAKLVRMQTALTA</sequence>
<evidence type="ECO:0000313" key="10">
    <source>
        <dbReference type="Proteomes" id="UP000614287"/>
    </source>
</evidence>
<evidence type="ECO:0000256" key="7">
    <source>
        <dbReference type="ARBA" id="ARBA00023310"/>
    </source>
</evidence>
<evidence type="ECO:0000313" key="9">
    <source>
        <dbReference type="EMBL" id="GHA72095.1"/>
    </source>
</evidence>
<comment type="similarity">
    <text evidence="8">Belongs to the ATPase delta chain family.</text>
</comment>
<keyword evidence="7 8" id="KW-0066">ATP synthesis</keyword>
<dbReference type="NCBIfam" id="NF004402">
    <property type="entry name" value="PRK05758.2-2"/>
    <property type="match status" value="1"/>
</dbReference>
<dbReference type="EMBL" id="BMZG01000005">
    <property type="protein sequence ID" value="GHA72095.1"/>
    <property type="molecule type" value="Genomic_DNA"/>
</dbReference>
<evidence type="ECO:0000256" key="6">
    <source>
        <dbReference type="ARBA" id="ARBA00023196"/>
    </source>
</evidence>
<keyword evidence="5 8" id="KW-0472">Membrane</keyword>
<protein>
    <recommendedName>
        <fullName evidence="8">ATP synthase subunit delta</fullName>
    </recommendedName>
    <alternativeName>
        <fullName evidence="8">ATP synthase F(1) sector subunit delta</fullName>
    </alternativeName>
    <alternativeName>
        <fullName evidence="8">F-type ATPase subunit delta</fullName>
        <shortName evidence="8">F-ATPase subunit delta</shortName>
    </alternativeName>
</protein>
<gene>
    <name evidence="8 9" type="primary">atpH</name>
    <name evidence="9" type="ORF">GCM10009007_11310</name>
</gene>
<dbReference type="GO" id="GO:0046933">
    <property type="term" value="F:proton-transporting ATP synthase activity, rotational mechanism"/>
    <property type="evidence" value="ECO:0007669"/>
    <property type="project" value="UniProtKB-UniRule"/>
</dbReference>
<accession>A0A8J3CL50</accession>
<reference evidence="9" key="2">
    <citation type="submission" date="2020-09" db="EMBL/GenBank/DDBJ databases">
        <authorList>
            <person name="Sun Q."/>
            <person name="Kim S."/>
        </authorList>
    </citation>
    <scope>NUCLEOTIDE SEQUENCE</scope>
    <source>
        <strain evidence="9">KCTC 32501</strain>
    </source>
</reference>
<reference evidence="9" key="1">
    <citation type="journal article" date="2014" name="Int. J. Syst. Evol. Microbiol.">
        <title>Complete genome sequence of Corynebacterium casei LMG S-19264T (=DSM 44701T), isolated from a smear-ripened cheese.</title>
        <authorList>
            <consortium name="US DOE Joint Genome Institute (JGI-PGF)"/>
            <person name="Walter F."/>
            <person name="Albersmeier A."/>
            <person name="Kalinowski J."/>
            <person name="Ruckert C."/>
        </authorList>
    </citation>
    <scope>NUCLEOTIDE SEQUENCE</scope>
    <source>
        <strain evidence="9">KCTC 32501</strain>
    </source>
</reference>
<keyword evidence="8" id="KW-1003">Cell membrane</keyword>
<dbReference type="GO" id="GO:0005886">
    <property type="term" value="C:plasma membrane"/>
    <property type="evidence" value="ECO:0007669"/>
    <property type="project" value="UniProtKB-SubCell"/>
</dbReference>
<keyword evidence="6 8" id="KW-0139">CF(1)</keyword>
<proteinExistence type="inferred from homology"/>
<dbReference type="InterPro" id="IPR026015">
    <property type="entry name" value="ATP_synth_OSCP/delta_N_sf"/>
</dbReference>
<dbReference type="Pfam" id="PF00213">
    <property type="entry name" value="OSCP"/>
    <property type="match status" value="1"/>
</dbReference>
<dbReference type="SUPFAM" id="SSF47928">
    <property type="entry name" value="N-terminal domain of the delta subunit of the F1F0-ATP synthase"/>
    <property type="match status" value="1"/>
</dbReference>
<dbReference type="PRINTS" id="PR00125">
    <property type="entry name" value="ATPASEDELTA"/>
</dbReference>
<evidence type="ECO:0000256" key="3">
    <source>
        <dbReference type="ARBA" id="ARBA00022781"/>
    </source>
</evidence>
<comment type="function">
    <text evidence="8">This protein is part of the stalk that links CF(0) to CF(1). It either transmits conformational changes from CF(0) to CF(1) or is implicated in proton conduction.</text>
</comment>
<evidence type="ECO:0000256" key="4">
    <source>
        <dbReference type="ARBA" id="ARBA00023065"/>
    </source>
</evidence>